<keyword evidence="3" id="KW-1185">Reference proteome</keyword>
<dbReference type="InterPro" id="IPR007122">
    <property type="entry name" value="Villin/Gelsolin"/>
</dbReference>
<feature type="domain" description="Gelsolin-like" evidence="1">
    <location>
        <begin position="207"/>
        <end position="251"/>
    </location>
</feature>
<feature type="domain" description="Gelsolin-like" evidence="1">
    <location>
        <begin position="441"/>
        <end position="517"/>
    </location>
</feature>
<protein>
    <recommendedName>
        <fullName evidence="1">Gelsolin-like domain-containing protein</fullName>
    </recommendedName>
</protein>
<gene>
    <name evidence="2" type="ORF">PLOB_00005179</name>
</gene>
<feature type="domain" description="Gelsolin-like" evidence="1">
    <location>
        <begin position="682"/>
        <end position="739"/>
    </location>
</feature>
<dbReference type="Gene3D" id="3.40.20.10">
    <property type="entry name" value="Severin"/>
    <property type="match status" value="4"/>
</dbReference>
<feature type="domain" description="Gelsolin-like" evidence="1">
    <location>
        <begin position="66"/>
        <end position="152"/>
    </location>
</feature>
<dbReference type="SUPFAM" id="SSF55753">
    <property type="entry name" value="Actin depolymerizing proteins"/>
    <property type="match status" value="4"/>
</dbReference>
<dbReference type="EMBL" id="CALNXK010000122">
    <property type="protein sequence ID" value="CAH3162008.1"/>
    <property type="molecule type" value="Genomic_DNA"/>
</dbReference>
<dbReference type="PRINTS" id="PR00597">
    <property type="entry name" value="GELSOLIN"/>
</dbReference>
<evidence type="ECO:0000259" key="1">
    <source>
        <dbReference type="Pfam" id="PF00626"/>
    </source>
</evidence>
<dbReference type="InterPro" id="IPR029006">
    <property type="entry name" value="ADF-H/Gelsolin-like_dom_sf"/>
</dbReference>
<reference evidence="2 3" key="1">
    <citation type="submission" date="2022-05" db="EMBL/GenBank/DDBJ databases">
        <authorList>
            <consortium name="Genoscope - CEA"/>
            <person name="William W."/>
        </authorList>
    </citation>
    <scope>NUCLEOTIDE SEQUENCE [LARGE SCALE GENOMIC DNA]</scope>
</reference>
<dbReference type="InterPro" id="IPR007123">
    <property type="entry name" value="Gelsolin-like_dom"/>
</dbReference>
<name>A0ABN8QDC6_9CNID</name>
<dbReference type="PANTHER" id="PTHR11977">
    <property type="entry name" value="VILLIN"/>
    <property type="match status" value="1"/>
</dbReference>
<comment type="caution">
    <text evidence="2">The sequence shown here is derived from an EMBL/GenBank/DDBJ whole genome shotgun (WGS) entry which is preliminary data.</text>
</comment>
<dbReference type="Pfam" id="PF00626">
    <property type="entry name" value="Gelsolin"/>
    <property type="match status" value="4"/>
</dbReference>
<dbReference type="PANTHER" id="PTHR11977:SF130">
    <property type="entry name" value="SEVERIN"/>
    <property type="match status" value="1"/>
</dbReference>
<organism evidence="2 3">
    <name type="scientific">Porites lobata</name>
    <dbReference type="NCBI Taxonomy" id="104759"/>
    <lineage>
        <taxon>Eukaryota</taxon>
        <taxon>Metazoa</taxon>
        <taxon>Cnidaria</taxon>
        <taxon>Anthozoa</taxon>
        <taxon>Hexacorallia</taxon>
        <taxon>Scleractinia</taxon>
        <taxon>Fungiina</taxon>
        <taxon>Poritidae</taxon>
        <taxon>Porites</taxon>
    </lineage>
</organism>
<accession>A0ABN8QDC6</accession>
<dbReference type="Proteomes" id="UP001159405">
    <property type="component" value="Unassembled WGS sequence"/>
</dbReference>
<evidence type="ECO:0000313" key="3">
    <source>
        <dbReference type="Proteomes" id="UP001159405"/>
    </source>
</evidence>
<proteinExistence type="predicted"/>
<sequence length="812" mass="94270">MAFTESEKQTEWEDTFVEFYDRRNEGIAYWIAEIAEIKRRKESEDRQEKRKKRELYAWKIVDDQIVPWDLATKGFFFSDEVYIVLNRTDIQSTKVPERRLQTPDDIYCWVGKSASHHSYRTGLYNAVALDEALEGVAIVHREVQDFESKRFLNGFEFYTVLKGRSDGLDNCDLHTKYKKRLLRVTGPLGGTLCIRETSMKRGAMRESKDLFILDKGLTIYVWVGSGLTDSELKVKRAKEYAEGIKAERKDRGIRVGTVHENDETLDKTHELYWEFPYQAKKPIQAKKWKPPQQPQREAGPGLHVFLGQKLNRKMFQVRLLNPVARRDHDFRFQEKCQGEDVCLRLMDSKEVYVVHVKDSEEHVFIRVGKSSWIREKGNGLIVGHLRLHAANKEPAWNRVEEIMSDKLGKSTNKEDPQALKFWRVEKFQVKDWLPEDGKVVKFYKGDSYIILHAEYKKDPQGRLRKEAVDYDIHFWIGKTSTQDEYGTAAYKTVELDSKLGDEAVQHREVEGCESDDFKEYFKKMGVKFETIEGGIASGFRHVEIGAVDKAVTVVHYKPSAQKKDQFQEIFMEYERKNLCCDDGFLIIFCHDRYYKLKGKNVPLAFNEQPIINAIKAFQETKYPKAFTAETFDSQEELEKSDIYKKSPQFVVKLVRVTGTETKEFGFKVEGEFNDLQDFVDDAKKLDRDDVFLIETDGRLFVWIGKDASSKEKQNAMSYAQKYLDTLAQNKMSGITVYKDECGKCPPFVKSLKNKRGNDDNMVMTLMKIITTKTTMMMMTMTMTTTTTTTTMMTVTIATPTPTPMTMTTTKRQ</sequence>
<evidence type="ECO:0000313" key="2">
    <source>
        <dbReference type="EMBL" id="CAH3162008.1"/>
    </source>
</evidence>
<dbReference type="SMART" id="SM00262">
    <property type="entry name" value="GEL"/>
    <property type="match status" value="4"/>
</dbReference>